<sequence>MRNGAFLAPGHGPSKARCRLLQDLPDFMPIEPYRLTDLSEQPPGLRRAIHGYSTAGTWRRLAWRVAEVGFEVARSLPRDAWRGWRPGPPPLLRLEPGEDARPGARSVALYVHYAASGRVSEMVLRQVAALAAEGFAVVFVTMAAAVPEADWQAVRARAALVAQRRNFGLDFGAWRDLAPEAARRWPAAEEVLLANDSVLGPIRPLGPVLAAMRAGGAGVFGMTESIQGGPHLQSYFLLSRGEAAVADLQHFLGMMRISHSKWLVVQRGELRFARWMRGRGHRVAALFGYRRLVGAVLADPAERALLAASHPLLRGLEAMAPEERAALLAEQPLNPTHHLWAALIRCLGYPFLKTELIRRNPGRLPGVADWAALVPAEAPCPPDVIRAQLAALATQP</sequence>
<gene>
    <name evidence="1" type="ORF">SAMN04487779_1010142</name>
</gene>
<proteinExistence type="predicted"/>
<dbReference type="AlphaFoldDB" id="A0A1G6WCB7"/>
<evidence type="ECO:0000313" key="1">
    <source>
        <dbReference type="EMBL" id="SDD63444.1"/>
    </source>
</evidence>
<evidence type="ECO:0000313" key="2">
    <source>
        <dbReference type="Proteomes" id="UP000198925"/>
    </source>
</evidence>
<dbReference type="InterPro" id="IPR007739">
    <property type="entry name" value="RgpF"/>
</dbReference>
<dbReference type="Proteomes" id="UP000198925">
    <property type="component" value="Unassembled WGS sequence"/>
</dbReference>
<accession>A0A1G6WCB7</accession>
<reference evidence="1 2" key="1">
    <citation type="submission" date="2016-10" db="EMBL/GenBank/DDBJ databases">
        <authorList>
            <person name="de Groot N.N."/>
        </authorList>
    </citation>
    <scope>NUCLEOTIDE SEQUENCE [LARGE SCALE GENOMIC DNA]</scope>
    <source>
        <strain evidence="1 2">CPCC 100156</strain>
    </source>
</reference>
<dbReference type="Pfam" id="PF05045">
    <property type="entry name" value="RgpF"/>
    <property type="match status" value="1"/>
</dbReference>
<name>A0A1G6WCB7_9PROT</name>
<organism evidence="1 2">
    <name type="scientific">Belnapia rosea</name>
    <dbReference type="NCBI Taxonomy" id="938405"/>
    <lineage>
        <taxon>Bacteria</taxon>
        <taxon>Pseudomonadati</taxon>
        <taxon>Pseudomonadota</taxon>
        <taxon>Alphaproteobacteria</taxon>
        <taxon>Acetobacterales</taxon>
        <taxon>Roseomonadaceae</taxon>
        <taxon>Belnapia</taxon>
    </lineage>
</organism>
<protein>
    <submittedName>
        <fullName evidence="1">Rhamnan synthesis protein F</fullName>
    </submittedName>
</protein>
<dbReference type="STRING" id="938405.SAMN02927895_01000"/>
<keyword evidence="2" id="KW-1185">Reference proteome</keyword>
<dbReference type="EMBL" id="FMZX01000010">
    <property type="protein sequence ID" value="SDD63444.1"/>
    <property type="molecule type" value="Genomic_DNA"/>
</dbReference>